<name>Q2TPV6_9SPHN</name>
<feature type="domain" description="Intradiol ring-cleavage dioxygenases" evidence="4">
    <location>
        <begin position="85"/>
        <end position="113"/>
    </location>
</feature>
<dbReference type="EMBL" id="CP017078">
    <property type="protein sequence ID" value="AOR81328.1"/>
    <property type="molecule type" value="Genomic_DNA"/>
</dbReference>
<proteinExistence type="inferred from homology"/>
<dbReference type="Proteomes" id="UP000094626">
    <property type="component" value="Plasmid pSA3"/>
</dbReference>
<dbReference type="Pfam" id="PF00775">
    <property type="entry name" value="Dioxygenase_C"/>
    <property type="match status" value="1"/>
</dbReference>
<dbReference type="KEGG" id="nre:BES08_30515"/>
<evidence type="ECO:0000256" key="2">
    <source>
        <dbReference type="ARBA" id="ARBA00022964"/>
    </source>
</evidence>
<keyword evidence="7" id="KW-1185">Reference proteome</keyword>
<reference evidence="6" key="2">
    <citation type="submission" date="2016-08" db="EMBL/GenBank/DDBJ databases">
        <authorList>
            <person name="Seilhamer J.J."/>
        </authorList>
    </citation>
    <scope>NUCLEOTIDE SEQUENCE [LARGE SCALE GENOMIC DNA]</scope>
    <source>
        <strain evidence="6">SA1</strain>
        <plasmid evidence="6">pSA3</plasmid>
    </source>
</reference>
<dbReference type="GO" id="GO:0018578">
    <property type="term" value="F:protocatechuate 3,4-dioxygenase activity"/>
    <property type="evidence" value="ECO:0007669"/>
    <property type="project" value="InterPro"/>
</dbReference>
<evidence type="ECO:0000259" key="4">
    <source>
        <dbReference type="PROSITE" id="PS00083"/>
    </source>
</evidence>
<comment type="similarity">
    <text evidence="1">Belongs to the intradiol ring-cleavage dioxygenase family.</text>
</comment>
<dbReference type="PROSITE" id="PS00083">
    <property type="entry name" value="INTRADIOL_DIOXYGENAS"/>
    <property type="match status" value="1"/>
</dbReference>
<evidence type="ECO:0000313" key="6">
    <source>
        <dbReference type="EMBL" id="AOR81328.1"/>
    </source>
</evidence>
<organism evidence="5">
    <name type="scientific">Novosphingobium resinovorum</name>
    <dbReference type="NCBI Taxonomy" id="158500"/>
    <lineage>
        <taxon>Bacteria</taxon>
        <taxon>Pseudomonadati</taxon>
        <taxon>Pseudomonadota</taxon>
        <taxon>Alphaproteobacteria</taxon>
        <taxon>Sphingomonadales</taxon>
        <taxon>Sphingomonadaceae</taxon>
        <taxon>Novosphingobium</taxon>
    </lineage>
</organism>
<dbReference type="InterPro" id="IPR012785">
    <property type="entry name" value="Protocat_dOase_b"/>
</dbReference>
<keyword evidence="6" id="KW-0614">Plasmid</keyword>
<dbReference type="InterPro" id="IPR015889">
    <property type="entry name" value="Intradiol_dOase_core"/>
</dbReference>
<gene>
    <name evidence="5" type="primary">scaE</name>
    <name evidence="6" type="ORF">BES08_30515</name>
</gene>
<dbReference type="Pfam" id="PF12391">
    <property type="entry name" value="PCDO_beta_N"/>
    <property type="match status" value="1"/>
</dbReference>
<sequence>MAIFLEGWPMVSSEYPARSVEAHPAYLTPDYVFTRKRAPTRPLRLIPQSATELYGPVYGQESVRPGDNDLTRQHEAEPVGERILVTGRVTDEDGRGVPNTLLEIWQANAAGRYIHKLDQHLAPLDPNFSGAGRTVTGADGSYSFITIVPGAYPVVGLHNVWRPRHIHVSLFGPSFVTRLVTQIYFEGDPLLKYDTIYNTAPDISKRSMVAQLDMGATQSEWGLTYRFDIVLRGRNGSYFEEPHDH</sequence>
<dbReference type="OrthoDB" id="9800887at2"/>
<keyword evidence="3" id="KW-0560">Oxidoreductase</keyword>
<dbReference type="GO" id="GO:0008199">
    <property type="term" value="F:ferric iron binding"/>
    <property type="evidence" value="ECO:0007669"/>
    <property type="project" value="InterPro"/>
</dbReference>
<dbReference type="Gene3D" id="2.60.130.10">
    <property type="entry name" value="Aromatic compound dioxygenase"/>
    <property type="match status" value="1"/>
</dbReference>
<evidence type="ECO:0000313" key="5">
    <source>
        <dbReference type="EMBL" id="AAW29745.1"/>
    </source>
</evidence>
<dbReference type="SUPFAM" id="SSF49482">
    <property type="entry name" value="Aromatic compound dioxygenase"/>
    <property type="match status" value="1"/>
</dbReference>
<dbReference type="PANTHER" id="PTHR33711">
    <property type="entry name" value="DIOXYGENASE, PUTATIVE (AFU_ORTHOLOGUE AFUA_2G02910)-RELATED"/>
    <property type="match status" value="1"/>
</dbReference>
<dbReference type="PANTHER" id="PTHR33711:SF10">
    <property type="entry name" value="INTRADIOL RING-CLEAVAGE DIOXYGENASES DOMAIN-CONTAINING PROTEIN"/>
    <property type="match status" value="1"/>
</dbReference>
<dbReference type="EMBL" id="AY700015">
    <property type="protein sequence ID" value="AAW29745.1"/>
    <property type="molecule type" value="Genomic_DNA"/>
</dbReference>
<dbReference type="GO" id="GO:0019619">
    <property type="term" value="P:3,4-dihydroxybenzoate catabolic process"/>
    <property type="evidence" value="ECO:0007669"/>
    <property type="project" value="InterPro"/>
</dbReference>
<geneLocation type="plasmid" evidence="6 7">
    <name>pSA3</name>
</geneLocation>
<dbReference type="InterPro" id="IPR000627">
    <property type="entry name" value="Intradiol_dOase_C"/>
</dbReference>
<evidence type="ECO:0000313" key="7">
    <source>
        <dbReference type="Proteomes" id="UP000094626"/>
    </source>
</evidence>
<dbReference type="InterPro" id="IPR024756">
    <property type="entry name" value="PCDO_beta_N"/>
</dbReference>
<reference evidence="7" key="3">
    <citation type="journal article" date="2017" name="J. Biotechnol.">
        <title>Complete genome sequence of Novosphingobium resinovorum SA1, a versatile xenobiotic-degrading bacterium capable of utilizing sulfanilic acid.</title>
        <authorList>
            <person name="Hegedus B."/>
            <person name="Kos P.B."/>
            <person name="Balint B."/>
            <person name="Maroti G."/>
            <person name="Gan H.M."/>
            <person name="Perei K."/>
            <person name="Rakhely G."/>
        </authorList>
    </citation>
    <scope>NUCLEOTIDE SEQUENCE [LARGE SCALE GENOMIC DNA]</scope>
    <source>
        <strain evidence="7">SA1</strain>
    </source>
</reference>
<dbReference type="RefSeq" id="WP_156800080.1">
    <property type="nucleotide sequence ID" value="NZ_CP017078.1"/>
</dbReference>
<reference evidence="5" key="1">
    <citation type="submission" date="2004-07" db="EMBL/GenBank/DDBJ databases">
        <title>Biodegradation pathway of 4-sulfocatechol/sulfanilic acid in Sphingomonas subarctica SA1 strain.</title>
        <authorList>
            <person name="Magony M."/>
            <person name="Perei K."/>
            <person name="Medzihradszky K.F."/>
            <person name="Kovacs K.L."/>
            <person name="Rakhely G."/>
        </authorList>
    </citation>
    <scope>NUCLEOTIDE SEQUENCE</scope>
    <source>
        <strain evidence="5">SA1</strain>
    </source>
</reference>
<dbReference type="NCBIfam" id="TIGR02422">
    <property type="entry name" value="protocat_beta"/>
    <property type="match status" value="1"/>
</dbReference>
<dbReference type="InterPro" id="IPR050770">
    <property type="entry name" value="Intradiol_RC_Dioxygenase"/>
</dbReference>
<evidence type="ECO:0000256" key="3">
    <source>
        <dbReference type="ARBA" id="ARBA00023002"/>
    </source>
</evidence>
<protein>
    <submittedName>
        <fullName evidence="5">Sulfocatechol 3,4-dioxygenase beta subunit</fullName>
    </submittedName>
    <submittedName>
        <fullName evidence="6">Sulfocatechol 3,4-dioxygenase subunit beta</fullName>
    </submittedName>
</protein>
<accession>Q2TPV6</accession>
<evidence type="ECO:0000256" key="1">
    <source>
        <dbReference type="ARBA" id="ARBA00007825"/>
    </source>
</evidence>
<dbReference type="AlphaFoldDB" id="Q2TPV6"/>
<keyword evidence="2 5" id="KW-0223">Dioxygenase</keyword>
<dbReference type="CDD" id="cd03464">
    <property type="entry name" value="3_4-PCD_beta"/>
    <property type="match status" value="1"/>
</dbReference>